<evidence type="ECO:0000256" key="5">
    <source>
        <dbReference type="ARBA" id="ARBA00023136"/>
    </source>
</evidence>
<organism evidence="8 9">
    <name type="scientific">Actinomadura fulvescens</name>
    <dbReference type="NCBI Taxonomy" id="46160"/>
    <lineage>
        <taxon>Bacteria</taxon>
        <taxon>Bacillati</taxon>
        <taxon>Actinomycetota</taxon>
        <taxon>Actinomycetes</taxon>
        <taxon>Streptosporangiales</taxon>
        <taxon>Thermomonosporaceae</taxon>
        <taxon>Actinomadura</taxon>
    </lineage>
</organism>
<dbReference type="Proteomes" id="UP001501509">
    <property type="component" value="Unassembled WGS sequence"/>
</dbReference>
<dbReference type="Pfam" id="PF13520">
    <property type="entry name" value="AA_permease_2"/>
    <property type="match status" value="1"/>
</dbReference>
<feature type="transmembrane region" description="Helical" evidence="7">
    <location>
        <begin position="331"/>
        <end position="352"/>
    </location>
</feature>
<feature type="transmembrane region" description="Helical" evidence="7">
    <location>
        <begin position="161"/>
        <end position="179"/>
    </location>
</feature>
<feature type="compositionally biased region" description="Basic and acidic residues" evidence="6">
    <location>
        <begin position="424"/>
        <end position="438"/>
    </location>
</feature>
<evidence type="ECO:0000256" key="4">
    <source>
        <dbReference type="ARBA" id="ARBA00022989"/>
    </source>
</evidence>
<feature type="transmembrane region" description="Helical" evidence="7">
    <location>
        <begin position="191"/>
        <end position="212"/>
    </location>
</feature>
<feature type="transmembrane region" description="Helical" evidence="7">
    <location>
        <begin position="130"/>
        <end position="149"/>
    </location>
</feature>
<dbReference type="PANTHER" id="PTHR42770">
    <property type="entry name" value="AMINO ACID TRANSPORTER-RELATED"/>
    <property type="match status" value="1"/>
</dbReference>
<keyword evidence="2" id="KW-1003">Cell membrane</keyword>
<keyword evidence="3 7" id="KW-0812">Transmembrane</keyword>
<feature type="region of interest" description="Disordered" evidence="6">
    <location>
        <begin position="424"/>
        <end position="447"/>
    </location>
</feature>
<comment type="subcellular location">
    <subcellularLocation>
        <location evidence="1">Cell membrane</location>
        <topology evidence="1">Multi-pass membrane protein</topology>
    </subcellularLocation>
</comment>
<feature type="transmembrane region" description="Helical" evidence="7">
    <location>
        <begin position="21"/>
        <end position="42"/>
    </location>
</feature>
<dbReference type="InterPro" id="IPR002293">
    <property type="entry name" value="AA/rel_permease1"/>
</dbReference>
<evidence type="ECO:0000313" key="9">
    <source>
        <dbReference type="Proteomes" id="UP001501509"/>
    </source>
</evidence>
<evidence type="ECO:0000256" key="6">
    <source>
        <dbReference type="SAM" id="MobiDB-lite"/>
    </source>
</evidence>
<reference evidence="8 9" key="1">
    <citation type="journal article" date="2019" name="Int. J. Syst. Evol. Microbiol.">
        <title>The Global Catalogue of Microorganisms (GCM) 10K type strain sequencing project: providing services to taxonomists for standard genome sequencing and annotation.</title>
        <authorList>
            <consortium name="The Broad Institute Genomics Platform"/>
            <consortium name="The Broad Institute Genome Sequencing Center for Infectious Disease"/>
            <person name="Wu L."/>
            <person name="Ma J."/>
        </authorList>
    </citation>
    <scope>NUCLEOTIDE SEQUENCE [LARGE SCALE GENOMIC DNA]</scope>
    <source>
        <strain evidence="8 9">JCM 6833</strain>
    </source>
</reference>
<evidence type="ECO:0000313" key="8">
    <source>
        <dbReference type="EMBL" id="GAA2630752.1"/>
    </source>
</evidence>
<evidence type="ECO:0000256" key="7">
    <source>
        <dbReference type="SAM" id="Phobius"/>
    </source>
</evidence>
<dbReference type="PIRSF" id="PIRSF006060">
    <property type="entry name" value="AA_transporter"/>
    <property type="match status" value="1"/>
</dbReference>
<dbReference type="PANTHER" id="PTHR42770:SF13">
    <property type="entry name" value="L-METHIONINE_BRANCHED-CHAIN AMINO ACID EXPORTER YJEH"/>
    <property type="match status" value="1"/>
</dbReference>
<dbReference type="InterPro" id="IPR050367">
    <property type="entry name" value="APC_superfamily"/>
</dbReference>
<gene>
    <name evidence="8" type="ORF">GCM10010411_80820</name>
</gene>
<feature type="transmembrane region" description="Helical" evidence="7">
    <location>
        <begin position="96"/>
        <end position="118"/>
    </location>
</feature>
<feature type="transmembrane region" description="Helical" evidence="7">
    <location>
        <begin position="275"/>
        <end position="297"/>
    </location>
</feature>
<evidence type="ECO:0000256" key="3">
    <source>
        <dbReference type="ARBA" id="ARBA00022692"/>
    </source>
</evidence>
<keyword evidence="9" id="KW-1185">Reference proteome</keyword>
<protein>
    <submittedName>
        <fullName evidence="8">Amino acid permease</fullName>
    </submittedName>
</protein>
<comment type="caution">
    <text evidence="8">The sequence shown here is derived from an EMBL/GenBank/DDBJ whole genome shotgun (WGS) entry which is preliminary data.</text>
</comment>
<feature type="transmembrane region" description="Helical" evidence="7">
    <location>
        <begin position="233"/>
        <end position="255"/>
    </location>
</feature>
<keyword evidence="4 7" id="KW-1133">Transmembrane helix</keyword>
<feature type="transmembrane region" description="Helical" evidence="7">
    <location>
        <begin position="358"/>
        <end position="378"/>
    </location>
</feature>
<name>A0ABN3QMY2_9ACTN</name>
<evidence type="ECO:0000256" key="1">
    <source>
        <dbReference type="ARBA" id="ARBA00004651"/>
    </source>
</evidence>
<feature type="transmembrane region" description="Helical" evidence="7">
    <location>
        <begin position="54"/>
        <end position="75"/>
    </location>
</feature>
<dbReference type="Gene3D" id="1.20.1740.10">
    <property type="entry name" value="Amino acid/polyamine transporter I"/>
    <property type="match status" value="1"/>
</dbReference>
<evidence type="ECO:0000256" key="2">
    <source>
        <dbReference type="ARBA" id="ARBA00022475"/>
    </source>
</evidence>
<sequence>MVTSATKGSSVRPVRNTGGLGLGEGTALLVGSVLGPGVLALPHLAAAAAGPASILAWLALLALSVPVATTFAALGSRLPDGGGAATYVARAFGARAGAVVGWWFYAAVPVGTLAGALIGGEYVAASLGGGRAMAVAIACGLLALAFAANHAGLRMSGRIQLFLVTALAMLLVTAIVVAAPRADAANFTPFAPHGAMGVVHAAGVLFFAFAGWEAVSHLSAEFADSRLLPRATSLTLGIVGVLYLGLALIVTGVLGERAATSAVPLALLLEEGFGGAARPVTAVAALVLSFIAINTYVAGGSRLGAVLARDHALPGWFARGAEPGRPPHRSLALLAVLTGAGAVPVVVSGLGLDALMRATAACLAAVTVLAMAAAVRLLAGRGRVVALAATAFTAVVVASCGAFLLLPALLAVAGLRPNARRTEVGRTEVEGGGVRDRTLPAGAARSR</sequence>
<dbReference type="EMBL" id="BAAATD010000015">
    <property type="protein sequence ID" value="GAA2630752.1"/>
    <property type="molecule type" value="Genomic_DNA"/>
</dbReference>
<proteinExistence type="predicted"/>
<feature type="transmembrane region" description="Helical" evidence="7">
    <location>
        <begin position="385"/>
        <end position="410"/>
    </location>
</feature>
<keyword evidence="5 7" id="KW-0472">Membrane</keyword>
<accession>A0ABN3QMY2</accession>